<proteinExistence type="predicted"/>
<dbReference type="SUPFAM" id="SSF56112">
    <property type="entry name" value="Protein kinase-like (PK-like)"/>
    <property type="match status" value="1"/>
</dbReference>
<dbReference type="AlphaFoldDB" id="A0A7S0WNV5"/>
<evidence type="ECO:0000313" key="1">
    <source>
        <dbReference type="EMBL" id="CAD8674939.1"/>
    </source>
</evidence>
<dbReference type="EMBL" id="HBFB01011709">
    <property type="protein sequence ID" value="CAD8674939.1"/>
    <property type="molecule type" value="Transcribed_RNA"/>
</dbReference>
<name>A0A7S0WNV5_9CHLO</name>
<evidence type="ECO:0008006" key="2">
    <source>
        <dbReference type="Google" id="ProtNLM"/>
    </source>
</evidence>
<protein>
    <recommendedName>
        <fullName evidence="2">Protein kinase domain-containing protein</fullName>
    </recommendedName>
</protein>
<reference evidence="1" key="1">
    <citation type="submission" date="2021-01" db="EMBL/GenBank/DDBJ databases">
        <authorList>
            <person name="Corre E."/>
            <person name="Pelletier E."/>
            <person name="Niang G."/>
            <person name="Scheremetjew M."/>
            <person name="Finn R."/>
            <person name="Kale V."/>
            <person name="Holt S."/>
            <person name="Cochrane G."/>
            <person name="Meng A."/>
            <person name="Brown T."/>
            <person name="Cohen L."/>
        </authorList>
    </citation>
    <scope>NUCLEOTIDE SEQUENCE</scope>
    <source>
        <strain evidence="1">SAG 11-49</strain>
    </source>
</reference>
<dbReference type="Gene3D" id="1.10.510.10">
    <property type="entry name" value="Transferase(Phosphotransferase) domain 1"/>
    <property type="match status" value="1"/>
</dbReference>
<accession>A0A7S0WNV5</accession>
<gene>
    <name evidence="1" type="ORF">CLEI1391_LOCUS6631</name>
</gene>
<organism evidence="1">
    <name type="scientific">Chlamydomonas leiostraca</name>
    <dbReference type="NCBI Taxonomy" id="1034604"/>
    <lineage>
        <taxon>Eukaryota</taxon>
        <taxon>Viridiplantae</taxon>
        <taxon>Chlorophyta</taxon>
        <taxon>core chlorophytes</taxon>
        <taxon>Chlorophyceae</taxon>
        <taxon>CS clade</taxon>
        <taxon>Chlamydomonadales</taxon>
        <taxon>Chlamydomonadaceae</taxon>
        <taxon>Chlamydomonas</taxon>
    </lineage>
</organism>
<sequence length="409" mass="44527">MQPSGGAASDNSTTWCKRMVGAAITMDVGISDLTTAISGEAQLAVKFPVTPQLYAEWQVVEPSLCAHLESTPLGSGPAPARLLSHVSSFLGGDHHGCAGEAGLHAPLDMLIRYTWGMLGDSVGVTASFSRDKTDASSATATLKRPDLTAHLNNALVLKGEEEELEAKLDVASSELLSQTNLPWNTLNFGGLPYVICYAAAGNKLNWFAQDHQGCLHLLHPTPFNLQTRTGRMHALLASVHCFKAVLSMWKVLPQSLALPLFKPLTRAHGTSVEAKEEGVVKLIKNFEGNYVHQLQLTRWEYVQQAYRIAEEAPASGLVVPLKPPSVDNRDTYMVVTQPGFVARPTSEEELLEVVMCVLSALSHLHNARLVHRDVRWENIVRAGPGAKSSWVLLDLETVWAVGHVRVELQ</sequence>
<dbReference type="InterPro" id="IPR011009">
    <property type="entry name" value="Kinase-like_dom_sf"/>
</dbReference>